<dbReference type="Gene3D" id="1.50.10.130">
    <property type="entry name" value="Terpene synthase, N-terminal domain"/>
    <property type="match status" value="1"/>
</dbReference>
<evidence type="ECO:0000313" key="8">
    <source>
        <dbReference type="EMBL" id="BAB02662.1"/>
    </source>
</evidence>
<dbReference type="InterPro" id="IPR001906">
    <property type="entry name" value="Terpene_synth_N"/>
</dbReference>
<dbReference type="Gene3D" id="1.10.600.10">
    <property type="entry name" value="Farnesyl Diphosphate Synthase"/>
    <property type="match status" value="2"/>
</dbReference>
<dbReference type="EMBL" id="AP002458">
    <property type="protein sequence ID" value="BAB02662.1"/>
    <property type="status" value="JOINED"/>
    <property type="molecule type" value="Genomic_DNA"/>
</dbReference>
<dbReference type="CDD" id="cd00684">
    <property type="entry name" value="Terpene_cyclase_plant_C1"/>
    <property type="match status" value="1"/>
</dbReference>
<evidence type="ECO:0000256" key="4">
    <source>
        <dbReference type="ARBA" id="ARBA00023239"/>
    </source>
</evidence>
<accession>Q9LH59</accession>
<evidence type="ECO:0000259" key="7">
    <source>
        <dbReference type="Pfam" id="PF03936"/>
    </source>
</evidence>
<reference key="1">
    <citation type="journal article" date="2000" name="Nature">
        <title>Sequence and analysis of chromosome 3 of the plant Arabidopsis thaliana.</title>
        <authorList>
            <consortium name="European Union Chromosome 3 Arabidopsis Sequencing Consortium"/>
            <consortium name="Institute for Genomic Research"/>
            <consortium name="Kazusa DNA Research Institute"/>
            <person name="Salanoubat M."/>
            <person name="Lemcke K."/>
            <person name="Rieger M."/>
            <person name="Ansorge W."/>
            <person name="Unseld M."/>
            <person name="Fartmann B."/>
            <person name="Valle G."/>
            <person name="Blocker H."/>
            <person name="Perez-Alonso M."/>
            <person name="Obermaier B."/>
            <person name="Delseny M."/>
            <person name="Boutry M."/>
            <person name="Grivell L.A."/>
            <person name="Mache R."/>
            <person name="Puigdomenech P."/>
            <person name="De Simone V."/>
            <person name="Choisne N."/>
            <person name="Artiguenave F."/>
            <person name="Robert C."/>
            <person name="Brottier P."/>
            <person name="Wincker P."/>
            <person name="Cattolico L."/>
            <person name="Weissenbach J."/>
            <person name="Saurin W."/>
            <person name="Quetier F."/>
            <person name="Schafer M."/>
            <person name="Muller-Auer S."/>
            <person name="Gabel C."/>
            <person name="Fuchs M."/>
            <person name="Benes V."/>
            <person name="Wurmbach E."/>
            <person name="Drzonek H."/>
            <person name="Erfle H."/>
            <person name="Jordan N."/>
            <person name="Bangert S."/>
            <person name="Wiedelmann R."/>
            <person name="Kranz H."/>
            <person name="Voss H."/>
            <person name="Holland R."/>
            <person name="Brandt P."/>
            <person name="Nyakatura G."/>
            <person name="Vezzi A."/>
            <person name="D'Angelo M."/>
            <person name="Pallavicini A."/>
            <person name="Toppo S."/>
            <person name="Simionati B."/>
            <person name="Conrad A."/>
            <person name="Hornischer K."/>
            <person name="Kauer G."/>
            <person name="Lohnert T.H."/>
            <person name="Nordsiek G."/>
            <person name="Reichelt J."/>
            <person name="Scharfe M."/>
            <person name="Schon O."/>
            <person name="Bargues M."/>
            <person name="Terol J."/>
            <person name="Climent J."/>
            <person name="Navarro P."/>
            <person name="Collado C."/>
            <person name="Perez-Perez A."/>
            <person name="Ottenwalder B."/>
            <person name="Duchemin D."/>
            <person name="Cooke R."/>
            <person name="Laudie M."/>
            <person name="Berger-Llauro C."/>
            <person name="Purnelle B."/>
            <person name="Masuy D."/>
            <person name="de Haan M."/>
            <person name="Maarse A.C."/>
            <person name="Alcaraz J.P."/>
            <person name="Cottet A."/>
            <person name="Casacuberta E."/>
            <person name="Monfort A."/>
            <person name="Argiriou A."/>
            <person name="flores M."/>
            <person name="Liguori R."/>
            <person name="Vitale D."/>
            <person name="Mannhaupt G."/>
            <person name="Haase D."/>
            <person name="Schoof H."/>
            <person name="Rudd S."/>
            <person name="Zaccaria P."/>
            <person name="Mewes H.W."/>
            <person name="Mayer K.F."/>
            <person name="Kaul S."/>
            <person name="Town C.D."/>
            <person name="Koo H.L."/>
            <person name="Tallon L.J."/>
            <person name="Jenkins J."/>
            <person name="Rooney T."/>
            <person name="Rizzo M."/>
            <person name="Walts A."/>
            <person name="Utterback T."/>
            <person name="Fujii C.Y."/>
            <person name="Shea T.P."/>
            <person name="Creasy T.H."/>
            <person name="Haas B."/>
            <person name="Maiti R."/>
            <person name="Wu D."/>
            <person name="Peterson J."/>
            <person name="Van Aken S."/>
            <person name="Pai G."/>
            <person name="Militscher J."/>
            <person name="Sellers P."/>
            <person name="Gill J.E."/>
            <person name="Feldblyum T.V."/>
            <person name="Preuss D."/>
            <person name="Lin X."/>
            <person name="Nierman W.C."/>
            <person name="Salzberg S.L."/>
            <person name="White O."/>
            <person name="Venter J.C."/>
            <person name="Fraser C.M."/>
            <person name="Kaneko T."/>
            <person name="Nakamura Y."/>
            <person name="Sato S."/>
            <person name="Kato T."/>
            <person name="Asamizu E."/>
            <person name="Sasamoto S."/>
            <person name="Kimura T."/>
            <person name="Idesawa K."/>
            <person name="Kawashima K."/>
            <person name="Kishida Y."/>
            <person name="Kiyokawa C."/>
            <person name="Kohara M."/>
            <person name="Matsumoto M."/>
            <person name="Matsuno A."/>
            <person name="Muraki A."/>
            <person name="Nakayama S."/>
            <person name="Nakazaki N."/>
            <person name="Shinpo S."/>
            <person name="Takeuchi C."/>
            <person name="Wada T."/>
            <person name="Watanabe A."/>
            <person name="Yamada M."/>
            <person name="Yasuda M."/>
            <person name="Tabata S."/>
        </authorList>
    </citation>
    <scope>NUCLEOTIDE SEQUENCE [LARGE SCALE GENOMIC DNA]</scope>
    <source>
        <strain>cv. Columbia</strain>
    </source>
</reference>
<dbReference type="Pfam" id="PF03936">
    <property type="entry name" value="Terpene_synth_C"/>
    <property type="match status" value="2"/>
</dbReference>
<dbReference type="EMBL" id="AP002062">
    <property type="protein sequence ID" value="BAB02662.1"/>
    <property type="molecule type" value="Genomic_DNA"/>
</dbReference>
<dbReference type="PANTHER" id="PTHR31225">
    <property type="entry name" value="OS04G0344100 PROTEIN-RELATED"/>
    <property type="match status" value="1"/>
</dbReference>
<dbReference type="InterPro" id="IPR005630">
    <property type="entry name" value="Terpene_synthase_metal-bd"/>
</dbReference>
<evidence type="ECO:0000259" key="6">
    <source>
        <dbReference type="Pfam" id="PF01397"/>
    </source>
</evidence>
<dbReference type="GO" id="GO:0016102">
    <property type="term" value="P:diterpenoid biosynthetic process"/>
    <property type="evidence" value="ECO:0007669"/>
    <property type="project" value="InterPro"/>
</dbReference>
<dbReference type="InterPro" id="IPR044814">
    <property type="entry name" value="Terpene_cyclase_plant_C1"/>
</dbReference>
<keyword evidence="4" id="KW-0456">Lyase</keyword>
<proteinExistence type="inferred from homology"/>
<dbReference type="GO" id="GO:0010333">
    <property type="term" value="F:terpene synthase activity"/>
    <property type="evidence" value="ECO:0007669"/>
    <property type="project" value="InterPro"/>
</dbReference>
<dbReference type="GO" id="GO:0000287">
    <property type="term" value="F:magnesium ion binding"/>
    <property type="evidence" value="ECO:0007669"/>
    <property type="project" value="InterPro"/>
</dbReference>
<evidence type="ECO:0000256" key="3">
    <source>
        <dbReference type="ARBA" id="ARBA00022842"/>
    </source>
</evidence>
<evidence type="ECO:0000256" key="2">
    <source>
        <dbReference type="ARBA" id="ARBA00022723"/>
    </source>
</evidence>
<feature type="domain" description="Terpene synthase N-terminal" evidence="6">
    <location>
        <begin position="72"/>
        <end position="250"/>
    </location>
</feature>
<sequence length="579" mass="67079">MEAARTVFGLGTLSYLHQAPLFLKTSQSLFPRPSLSLKPMKHDFVCVKATTKSSTSDDLESGHPLILFSPSIWGDYFLSVSVDDSELDDIAREIESVMKPYVRDRLISSHNSNKDKIHLIHLLMSLGISYYFESDIEMILNQDFEELDMIIAKEDDLETISIMFEVFRLYQHKMSCDSLVRFKGEDGRLKESLVGDVRGMLQLYQASHLGTPSDQYIMEEAKSFTRNHLEFLVESTTIPPHLSSHIRDALYIDRYHNMEILVQREYISFYEQEEGHDLTLLKFAKLSFNYCRIHYIQELKTLTKYANHHIILLLPYMRDRIVETYFPTLGLYFEPRFSLGRIIIAKMIIIVVSLNDVCDSYATYPEAKSLIDSLQTYYYMHPVIIRLCLVDLFINYFIIFLKTLILSRTENNIFIRNGNIGQVGYTKSLGRAYLALSKWASEGYMPTFDEYMDVGEVTGGMDGFALYNFIAMEDCDEKPLYREMRKGEVVNGVNSYMNQHGVTKEEAVEELRKMARDNYKIVMEELLTITDVPRPVLVRCLNLARLFDVFCKNSNDEFTYPHGNLKDLITSIFIHPIPV</sequence>
<dbReference type="Pfam" id="PF01397">
    <property type="entry name" value="Terpene_synth"/>
    <property type="match status" value="1"/>
</dbReference>
<protein>
    <submittedName>
        <fullName evidence="8">(+)-delta-cadinene synthase (D-cadinene synthase) like</fullName>
    </submittedName>
</protein>
<comment type="cofactor">
    <cofactor evidence="1">
        <name>Mn(2+)</name>
        <dbReference type="ChEBI" id="CHEBI:29035"/>
    </cofactor>
</comment>
<dbReference type="SUPFAM" id="SSF48576">
    <property type="entry name" value="Terpenoid synthases"/>
    <property type="match status" value="1"/>
</dbReference>
<feature type="domain" description="Terpene synthase metal-binding" evidence="7">
    <location>
        <begin position="314"/>
        <end position="477"/>
    </location>
</feature>
<organism evidence="8">
    <name type="scientific">Arabidopsis thaliana</name>
    <name type="common">Mouse-ear cress</name>
    <dbReference type="NCBI Taxonomy" id="3702"/>
    <lineage>
        <taxon>Eukaryota</taxon>
        <taxon>Viridiplantae</taxon>
        <taxon>Streptophyta</taxon>
        <taxon>Embryophyta</taxon>
        <taxon>Tracheophyta</taxon>
        <taxon>Spermatophyta</taxon>
        <taxon>Magnoliopsida</taxon>
        <taxon>eudicotyledons</taxon>
        <taxon>Gunneridae</taxon>
        <taxon>Pentapetalae</taxon>
        <taxon>rosids</taxon>
        <taxon>malvids</taxon>
        <taxon>Brassicales</taxon>
        <taxon>Brassicaceae</taxon>
        <taxon>Camelineae</taxon>
        <taxon>Arabidopsis</taxon>
    </lineage>
</organism>
<dbReference type="InterPro" id="IPR036965">
    <property type="entry name" value="Terpene_synth_N_sf"/>
</dbReference>
<dbReference type="SUPFAM" id="SSF48239">
    <property type="entry name" value="Terpenoid cyclases/Protein prenyltransferases"/>
    <property type="match status" value="1"/>
</dbReference>
<dbReference type="InterPro" id="IPR008949">
    <property type="entry name" value="Isoprenoid_synthase_dom_sf"/>
</dbReference>
<evidence type="ECO:0000256" key="1">
    <source>
        <dbReference type="ARBA" id="ARBA00001936"/>
    </source>
</evidence>
<reference evidence="8" key="2">
    <citation type="submission" date="2000-05" db="EMBL/GenBank/DDBJ databases">
        <title>Structural Analysis of Arabidopsis thaliana Chromosome 3. III.</title>
        <authorList>
            <person name="Nakamura Y."/>
        </authorList>
    </citation>
    <scope>NUCLEOTIDE SEQUENCE</scope>
</reference>
<dbReference type="InterPro" id="IPR050148">
    <property type="entry name" value="Terpene_synthase-like"/>
</dbReference>
<evidence type="ECO:0000256" key="5">
    <source>
        <dbReference type="ARBA" id="ARBA00038405"/>
    </source>
</evidence>
<name>Q9LH59_ARATH</name>
<dbReference type="ExpressionAtlas" id="Q9LH59">
    <property type="expression patterns" value="baseline and differential"/>
</dbReference>
<dbReference type="InterPro" id="IPR008930">
    <property type="entry name" value="Terpenoid_cyclase/PrenylTrfase"/>
</dbReference>
<keyword evidence="2" id="KW-0479">Metal-binding</keyword>
<dbReference type="AlphaFoldDB" id="Q9LH59"/>
<dbReference type="PANTHER" id="PTHR31225:SF93">
    <property type="entry name" value="ALPHA-HUMULENE_(-)-(E)-BETA-CARYOPHYLLENE SYNTHASE"/>
    <property type="match status" value="1"/>
</dbReference>
<feature type="domain" description="Terpene synthase metal-binding" evidence="7">
    <location>
        <begin position="482"/>
        <end position="520"/>
    </location>
</feature>
<keyword evidence="3" id="KW-0460">Magnesium</keyword>
<comment type="similarity">
    <text evidence="5">Belongs to the terpene synthase family. Tpsa subfamily.</text>
</comment>